<sequence>MVVVLNERDLTVFGFSLRWGGCNAVPDSFMWLFFGGCNQTCTLYTAKLKICTILEVCKSILLALHQLLYWFLLCRSYMLLHQFTLLKNCTILQCCRPLFFVLQQFLPYYVLSQSAELLGFCRLL</sequence>
<organism evidence="1 2">
    <name type="scientific">Apostasia shenzhenica</name>
    <dbReference type="NCBI Taxonomy" id="1088818"/>
    <lineage>
        <taxon>Eukaryota</taxon>
        <taxon>Viridiplantae</taxon>
        <taxon>Streptophyta</taxon>
        <taxon>Embryophyta</taxon>
        <taxon>Tracheophyta</taxon>
        <taxon>Spermatophyta</taxon>
        <taxon>Magnoliopsida</taxon>
        <taxon>Liliopsida</taxon>
        <taxon>Asparagales</taxon>
        <taxon>Orchidaceae</taxon>
        <taxon>Apostasioideae</taxon>
        <taxon>Apostasia</taxon>
    </lineage>
</organism>
<proteinExistence type="predicted"/>
<keyword evidence="2" id="KW-1185">Reference proteome</keyword>
<dbReference type="Proteomes" id="UP000236161">
    <property type="component" value="Unassembled WGS sequence"/>
</dbReference>
<reference evidence="1 2" key="1">
    <citation type="journal article" date="2017" name="Nature">
        <title>The Apostasia genome and the evolution of orchids.</title>
        <authorList>
            <person name="Zhang G.Q."/>
            <person name="Liu K.W."/>
            <person name="Li Z."/>
            <person name="Lohaus R."/>
            <person name="Hsiao Y.Y."/>
            <person name="Niu S.C."/>
            <person name="Wang J.Y."/>
            <person name="Lin Y.C."/>
            <person name="Xu Q."/>
            <person name="Chen L.J."/>
            <person name="Yoshida K."/>
            <person name="Fujiwara S."/>
            <person name="Wang Z.W."/>
            <person name="Zhang Y.Q."/>
            <person name="Mitsuda N."/>
            <person name="Wang M."/>
            <person name="Liu G.H."/>
            <person name="Pecoraro L."/>
            <person name="Huang H.X."/>
            <person name="Xiao X.J."/>
            <person name="Lin M."/>
            <person name="Wu X.Y."/>
            <person name="Wu W.L."/>
            <person name="Chen Y.Y."/>
            <person name="Chang S.B."/>
            <person name="Sakamoto S."/>
            <person name="Ohme-Takagi M."/>
            <person name="Yagi M."/>
            <person name="Zeng S.J."/>
            <person name="Shen C.Y."/>
            <person name="Yeh C.M."/>
            <person name="Luo Y.B."/>
            <person name="Tsai W.C."/>
            <person name="Van de Peer Y."/>
            <person name="Liu Z.J."/>
        </authorList>
    </citation>
    <scope>NUCLEOTIDE SEQUENCE [LARGE SCALE GENOMIC DNA]</scope>
    <source>
        <strain evidence="2">cv. Shenzhen</strain>
        <tissue evidence="1">Stem</tissue>
    </source>
</reference>
<dbReference type="EMBL" id="KZ452035">
    <property type="protein sequence ID" value="PKA50038.1"/>
    <property type="molecule type" value="Genomic_DNA"/>
</dbReference>
<gene>
    <name evidence="1" type="ORF">AXF42_Ash017577</name>
</gene>
<evidence type="ECO:0000313" key="1">
    <source>
        <dbReference type="EMBL" id="PKA50038.1"/>
    </source>
</evidence>
<accession>A0A2I0A3C5</accession>
<evidence type="ECO:0000313" key="2">
    <source>
        <dbReference type="Proteomes" id="UP000236161"/>
    </source>
</evidence>
<dbReference type="AlphaFoldDB" id="A0A2I0A3C5"/>
<protein>
    <submittedName>
        <fullName evidence="1">Uncharacterized protein</fullName>
    </submittedName>
</protein>
<name>A0A2I0A3C5_9ASPA</name>